<protein>
    <submittedName>
        <fullName evidence="1">Uncharacterized protein</fullName>
    </submittedName>
</protein>
<sequence>MPPFTRHNPLLLPFSRSSLDNIKSLLKDGKLSPSVSWHPAPDVYIPSITSEEISNAGRRNTTALSSGGPCRQPRRTSKTHREPYKYDLHNPKHAAVLVALANVAVPPDFFRKPSSQAEVMPAMLLEVRSSKMRSHAGEVSFAGGKADSTDRSLLDTAIRETSEELGVKVDQIEYLGRFAEPEVSYGGLVVWPFLVRSLPLSNG</sequence>
<dbReference type="EMBL" id="JASBWV010000003">
    <property type="protein sequence ID" value="KAJ9127134.1"/>
    <property type="molecule type" value="Genomic_DNA"/>
</dbReference>
<organism evidence="1 2">
    <name type="scientific">Naganishia onofrii</name>
    <dbReference type="NCBI Taxonomy" id="1851511"/>
    <lineage>
        <taxon>Eukaryota</taxon>
        <taxon>Fungi</taxon>
        <taxon>Dikarya</taxon>
        <taxon>Basidiomycota</taxon>
        <taxon>Agaricomycotina</taxon>
        <taxon>Tremellomycetes</taxon>
        <taxon>Filobasidiales</taxon>
        <taxon>Filobasidiaceae</taxon>
        <taxon>Naganishia</taxon>
    </lineage>
</organism>
<name>A0ACC2XSW1_9TREE</name>
<evidence type="ECO:0000313" key="1">
    <source>
        <dbReference type="EMBL" id="KAJ9127134.1"/>
    </source>
</evidence>
<gene>
    <name evidence="1" type="ORF">QFC24_001370</name>
</gene>
<evidence type="ECO:0000313" key="2">
    <source>
        <dbReference type="Proteomes" id="UP001234202"/>
    </source>
</evidence>
<reference evidence="1" key="1">
    <citation type="submission" date="2023-04" db="EMBL/GenBank/DDBJ databases">
        <title>Draft Genome sequencing of Naganishia species isolated from polar environments using Oxford Nanopore Technology.</title>
        <authorList>
            <person name="Leo P."/>
            <person name="Venkateswaran K."/>
        </authorList>
    </citation>
    <scope>NUCLEOTIDE SEQUENCE</scope>
    <source>
        <strain evidence="1">DBVPG 5303</strain>
    </source>
</reference>
<dbReference type="Proteomes" id="UP001234202">
    <property type="component" value="Unassembled WGS sequence"/>
</dbReference>
<accession>A0ACC2XSW1</accession>
<comment type="caution">
    <text evidence="1">The sequence shown here is derived from an EMBL/GenBank/DDBJ whole genome shotgun (WGS) entry which is preliminary data.</text>
</comment>
<keyword evidence="2" id="KW-1185">Reference proteome</keyword>
<proteinExistence type="predicted"/>